<sequence length="131" mass="15494">MHSRRMRMDIGEMIRSPKDITRLLRPMRYERIGNSLESDESLGESVLRRYQSDSPTVPRGFLAVYVGPENRRFVIPASYLSMPDFRVLMEKVAEEFGFEQQGALKIPCEEEDFEKILLRCFERQEKMKNKK</sequence>
<accession>A0A822ZNW8</accession>
<gene>
    <name evidence="2" type="ORF">HUJ06_004390</name>
</gene>
<dbReference type="Pfam" id="PF02519">
    <property type="entry name" value="Auxin_inducible"/>
    <property type="match status" value="1"/>
</dbReference>
<dbReference type="PANTHER" id="PTHR31374:SF139">
    <property type="entry name" value="OS02G0143300 PROTEIN"/>
    <property type="match status" value="1"/>
</dbReference>
<dbReference type="GO" id="GO:0009733">
    <property type="term" value="P:response to auxin"/>
    <property type="evidence" value="ECO:0007669"/>
    <property type="project" value="InterPro"/>
</dbReference>
<keyword evidence="3" id="KW-1185">Reference proteome</keyword>
<protein>
    <submittedName>
        <fullName evidence="2">Uncharacterized protein</fullName>
    </submittedName>
</protein>
<dbReference type="Proteomes" id="UP000607653">
    <property type="component" value="Unassembled WGS sequence"/>
</dbReference>
<evidence type="ECO:0000313" key="3">
    <source>
        <dbReference type="Proteomes" id="UP000607653"/>
    </source>
</evidence>
<dbReference type="EMBL" id="DUZY01000007">
    <property type="protein sequence ID" value="DAD46160.1"/>
    <property type="molecule type" value="Genomic_DNA"/>
</dbReference>
<proteinExistence type="inferred from homology"/>
<name>A0A822ZNW8_NELNU</name>
<dbReference type="AlphaFoldDB" id="A0A822ZNW8"/>
<reference evidence="2 3" key="1">
    <citation type="journal article" date="2020" name="Mol. Biol. Evol.">
        <title>Distinct Expression and Methylation Patterns for Genes with Different Fates following a Single Whole-Genome Duplication in Flowering Plants.</title>
        <authorList>
            <person name="Shi T."/>
            <person name="Rahmani R.S."/>
            <person name="Gugger P.F."/>
            <person name="Wang M."/>
            <person name="Li H."/>
            <person name="Zhang Y."/>
            <person name="Li Z."/>
            <person name="Wang Q."/>
            <person name="Van de Peer Y."/>
            <person name="Marchal K."/>
            <person name="Chen J."/>
        </authorList>
    </citation>
    <scope>NUCLEOTIDE SEQUENCE [LARGE SCALE GENOMIC DNA]</scope>
    <source>
        <tissue evidence="2">Leaf</tissue>
    </source>
</reference>
<dbReference type="InterPro" id="IPR003676">
    <property type="entry name" value="SAUR_fam"/>
</dbReference>
<organism evidence="2 3">
    <name type="scientific">Nelumbo nucifera</name>
    <name type="common">Sacred lotus</name>
    <dbReference type="NCBI Taxonomy" id="4432"/>
    <lineage>
        <taxon>Eukaryota</taxon>
        <taxon>Viridiplantae</taxon>
        <taxon>Streptophyta</taxon>
        <taxon>Embryophyta</taxon>
        <taxon>Tracheophyta</taxon>
        <taxon>Spermatophyta</taxon>
        <taxon>Magnoliopsida</taxon>
        <taxon>Proteales</taxon>
        <taxon>Nelumbonaceae</taxon>
        <taxon>Nelumbo</taxon>
    </lineage>
</organism>
<evidence type="ECO:0000256" key="1">
    <source>
        <dbReference type="ARBA" id="ARBA00006974"/>
    </source>
</evidence>
<dbReference type="PANTHER" id="PTHR31374">
    <property type="entry name" value="AUXIN-INDUCED PROTEIN-LIKE-RELATED"/>
    <property type="match status" value="1"/>
</dbReference>
<evidence type="ECO:0000313" key="2">
    <source>
        <dbReference type="EMBL" id="DAD46160.1"/>
    </source>
</evidence>
<comment type="caution">
    <text evidence="2">The sequence shown here is derived from an EMBL/GenBank/DDBJ whole genome shotgun (WGS) entry which is preliminary data.</text>
</comment>
<comment type="similarity">
    <text evidence="1">Belongs to the ARG7 family.</text>
</comment>